<dbReference type="AlphaFoldDB" id="A0A6A4VNV9"/>
<evidence type="ECO:0000313" key="6">
    <source>
        <dbReference type="Proteomes" id="UP000440578"/>
    </source>
</evidence>
<dbReference type="OrthoDB" id="952271at2759"/>
<evidence type="ECO:0000313" key="5">
    <source>
        <dbReference type="EMBL" id="KAF0293100.1"/>
    </source>
</evidence>
<feature type="domain" description="Peptidase M16 middle/third" evidence="3">
    <location>
        <begin position="6"/>
        <end position="291"/>
    </location>
</feature>
<dbReference type="Gene3D" id="3.30.830.10">
    <property type="entry name" value="Metalloenzyme, LuxS/M16 peptidase-like"/>
    <property type="match status" value="3"/>
</dbReference>
<comment type="caution">
    <text evidence="5">The sequence shown here is derived from an EMBL/GenBank/DDBJ whole genome shotgun (WGS) entry which is preliminary data.</text>
</comment>
<gene>
    <name evidence="5" type="primary">Nrdc_1</name>
    <name evidence="5" type="ORF">FJT64_008997</name>
</gene>
<dbReference type="GO" id="GO:0046872">
    <property type="term" value="F:metal ion binding"/>
    <property type="evidence" value="ECO:0007669"/>
    <property type="project" value="UniProtKB-KW"/>
</dbReference>
<keyword evidence="1" id="KW-0479">Metal-binding</keyword>
<dbReference type="Proteomes" id="UP000440578">
    <property type="component" value="Unassembled WGS sequence"/>
</dbReference>
<dbReference type="SUPFAM" id="SSF63411">
    <property type="entry name" value="LuxS/MPP-like metallohydrolase"/>
    <property type="match status" value="3"/>
</dbReference>
<dbReference type="InterPro" id="IPR011249">
    <property type="entry name" value="Metalloenz_LuxS/M16"/>
</dbReference>
<feature type="domain" description="Coenzyme PQQ synthesis protein F-like C-terminal lobe" evidence="4">
    <location>
        <begin position="396"/>
        <end position="497"/>
    </location>
</feature>
<keyword evidence="6" id="KW-1185">Reference proteome</keyword>
<sequence>MRHMSFRYQEESSPQDWVQSMADNMQSYEPEDFICGDVLLLHYDHELIASCQDAMLPTNCNIMLSSRTFEETGECQLTEPWFGTRYSEQEIPAAWLARWRDLSSLEGSFHVPEVNPFVARSFALVEPDVPHTPHPRRVICRPDGELFYRRDCKFNLPRAYISARLCSDLPMQSALNYAMLDLIDNMLTHQLTETLYPAMAARLNYRLESGENGFVIRVDGFSEKLPDLMSVIIDHIANFEEKVFDSDMFNMLKTEQLKAYYNWFLKPINACKDLRLKVLKQTHWMALDKHRALLSVTEDGLRQFSRAFTSRLHLQMLVQGNMTERQAVSLFESSRSCLGHQPLPPVLWPDTRVVQLPEGQTYCRAASFNTSNTNTMITNFYQWRPGTIRAACALELLMNVMEEPTFDFLRTQEQLGYHVFSLMRCVHGILGFTISVNTQADKFTPEHVDERIAAFLDYFVDKLSALTKSELDVVRDALIRNKQCADVSLEEEVNRNWAEICSGEYVFDRLDKESELLQSITLKEVRDVFKEAVTCQRRALAVQVVGSAAADLPPVGTPVTPPAECAGDSASSGSAAAEGGAQSAHALPLLLGEAASHERRYLDSVEKFKTELYLFPVTRIVE</sequence>
<evidence type="ECO:0000259" key="3">
    <source>
        <dbReference type="Pfam" id="PF16187"/>
    </source>
</evidence>
<dbReference type="InterPro" id="IPR032632">
    <property type="entry name" value="Peptidase_M16_M"/>
</dbReference>
<protein>
    <submittedName>
        <fullName evidence="5">Nardilysin</fullName>
    </submittedName>
</protein>
<dbReference type="PANTHER" id="PTHR43690">
    <property type="entry name" value="NARDILYSIN"/>
    <property type="match status" value="1"/>
</dbReference>
<feature type="region of interest" description="Disordered" evidence="2">
    <location>
        <begin position="555"/>
        <end position="578"/>
    </location>
</feature>
<dbReference type="Pfam" id="PF22456">
    <property type="entry name" value="PqqF-like_C_4"/>
    <property type="match status" value="1"/>
</dbReference>
<name>A0A6A4VNV9_AMPAM</name>
<dbReference type="Pfam" id="PF16187">
    <property type="entry name" value="Peptidase_M16_M"/>
    <property type="match status" value="1"/>
</dbReference>
<evidence type="ECO:0000256" key="2">
    <source>
        <dbReference type="SAM" id="MobiDB-lite"/>
    </source>
</evidence>
<dbReference type="InterPro" id="IPR054734">
    <property type="entry name" value="PqqF-like_C_4"/>
</dbReference>
<reference evidence="5 6" key="1">
    <citation type="submission" date="2019-07" db="EMBL/GenBank/DDBJ databases">
        <title>Draft genome assembly of a fouling barnacle, Amphibalanus amphitrite (Darwin, 1854): The first reference genome for Thecostraca.</title>
        <authorList>
            <person name="Kim W."/>
        </authorList>
    </citation>
    <scope>NUCLEOTIDE SEQUENCE [LARGE SCALE GENOMIC DNA]</scope>
    <source>
        <strain evidence="5">SNU_AA5</strain>
        <tissue evidence="5">Soma without cirri and trophi</tissue>
    </source>
</reference>
<dbReference type="EMBL" id="VIIS01001773">
    <property type="protein sequence ID" value="KAF0293100.1"/>
    <property type="molecule type" value="Genomic_DNA"/>
</dbReference>
<evidence type="ECO:0000256" key="1">
    <source>
        <dbReference type="ARBA" id="ARBA00022723"/>
    </source>
</evidence>
<proteinExistence type="predicted"/>
<evidence type="ECO:0000259" key="4">
    <source>
        <dbReference type="Pfam" id="PF22456"/>
    </source>
</evidence>
<dbReference type="InterPro" id="IPR050626">
    <property type="entry name" value="Peptidase_M16"/>
</dbReference>
<accession>A0A6A4VNV9</accession>
<feature type="compositionally biased region" description="Low complexity" evidence="2">
    <location>
        <begin position="566"/>
        <end position="578"/>
    </location>
</feature>
<dbReference type="PANTHER" id="PTHR43690:SF18">
    <property type="entry name" value="INSULIN-DEGRADING ENZYME-RELATED"/>
    <property type="match status" value="1"/>
</dbReference>
<organism evidence="5 6">
    <name type="scientific">Amphibalanus amphitrite</name>
    <name type="common">Striped barnacle</name>
    <name type="synonym">Balanus amphitrite</name>
    <dbReference type="NCBI Taxonomy" id="1232801"/>
    <lineage>
        <taxon>Eukaryota</taxon>
        <taxon>Metazoa</taxon>
        <taxon>Ecdysozoa</taxon>
        <taxon>Arthropoda</taxon>
        <taxon>Crustacea</taxon>
        <taxon>Multicrustacea</taxon>
        <taxon>Cirripedia</taxon>
        <taxon>Thoracica</taxon>
        <taxon>Thoracicalcarea</taxon>
        <taxon>Balanomorpha</taxon>
        <taxon>Balanoidea</taxon>
        <taxon>Balanidae</taxon>
        <taxon>Amphibalaninae</taxon>
        <taxon>Amphibalanus</taxon>
    </lineage>
</organism>